<reference evidence="13 14" key="1">
    <citation type="submission" date="2020-08" db="EMBL/GenBank/DDBJ databases">
        <authorList>
            <person name="Liu G."/>
            <person name="Sun C."/>
        </authorList>
    </citation>
    <scope>NUCLEOTIDE SEQUENCE [LARGE SCALE GENOMIC DNA]</scope>
    <source>
        <strain evidence="13 14">OT19</strain>
    </source>
</reference>
<evidence type="ECO:0000313" key="13">
    <source>
        <dbReference type="EMBL" id="QNE04361.1"/>
    </source>
</evidence>
<dbReference type="SUPFAM" id="SSF63867">
    <property type="entry name" value="MoeA C-terminal domain-like"/>
    <property type="match status" value="1"/>
</dbReference>
<dbReference type="NCBIfam" id="NF045515">
    <property type="entry name" value="Glp_gephyrin"/>
    <property type="match status" value="1"/>
</dbReference>
<keyword evidence="8 11" id="KW-0460">Magnesium</keyword>
<dbReference type="GO" id="GO:0061599">
    <property type="term" value="F:molybdopterin molybdotransferase activity"/>
    <property type="evidence" value="ECO:0007669"/>
    <property type="project" value="UniProtKB-UniRule"/>
</dbReference>
<dbReference type="GO" id="GO:0005829">
    <property type="term" value="C:cytosol"/>
    <property type="evidence" value="ECO:0007669"/>
    <property type="project" value="TreeGrafter"/>
</dbReference>
<dbReference type="PANTHER" id="PTHR10192">
    <property type="entry name" value="MOLYBDOPTERIN BIOSYNTHESIS PROTEIN"/>
    <property type="match status" value="1"/>
</dbReference>
<dbReference type="Gene3D" id="2.170.190.11">
    <property type="entry name" value="Molybdopterin biosynthesis moea protein, domain 3"/>
    <property type="match status" value="1"/>
</dbReference>
<dbReference type="FunFam" id="3.40.980.10:FF:000004">
    <property type="entry name" value="Molybdopterin molybdenumtransferase"/>
    <property type="match status" value="1"/>
</dbReference>
<protein>
    <recommendedName>
        <fullName evidence="11">Molybdopterin molybdenumtransferase</fullName>
        <ecNumber evidence="11">2.10.1.1</ecNumber>
    </recommendedName>
</protein>
<dbReference type="EMBL" id="CP060052">
    <property type="protein sequence ID" value="QNE04361.1"/>
    <property type="molecule type" value="Genomic_DNA"/>
</dbReference>
<dbReference type="CDD" id="cd00887">
    <property type="entry name" value="MoeA"/>
    <property type="match status" value="1"/>
</dbReference>
<sequence length="402" mass="42214">MTARPLLGLEKAQRRLLAMAQPLPAVDLPIGEAAGRWLADDVAALRSQPPDPMSAMDGYALRQGDMPGPWDIVGESAAGHPFQGTVGPRQAVRIATGGVVPGGADMVAVQEDCRREGSRLFFEGDPPEPLGRHIRPRGLDFAQGNIVARAGERLTPARLALAITAGHGRLSVHRRARVAVIEGGDELIPAGENLPPGAIPASNGAMLGALFTDLGCEIESHGPVPDRRDALRAAFKQAKDAHMIVTSGGASVGDHDLVLPVLEEMGAEMDFWRVAIKPGKPILVARLGSQLVIGLPGNPVSSFVTAHLFAQPIARALMGDRSPLPAMQPAFCLADLPATGKRTEFLRAAFTDLGVMPLALQDSAALTPLAEADALILRPAGTAEVKSGDVVRVIPLAPRNRN</sequence>
<dbReference type="Proteomes" id="UP000515297">
    <property type="component" value="Chromosome"/>
</dbReference>
<evidence type="ECO:0000256" key="5">
    <source>
        <dbReference type="ARBA" id="ARBA00022505"/>
    </source>
</evidence>
<gene>
    <name evidence="13" type="ORF">H4O24_10245</name>
</gene>
<dbReference type="EC" id="2.10.1.1" evidence="11"/>
<dbReference type="InterPro" id="IPR036425">
    <property type="entry name" value="MoaB/Mog-like_dom_sf"/>
</dbReference>
<evidence type="ECO:0000256" key="6">
    <source>
        <dbReference type="ARBA" id="ARBA00022679"/>
    </source>
</evidence>
<dbReference type="InterPro" id="IPR036688">
    <property type="entry name" value="MoeA_C_domain_IV_sf"/>
</dbReference>
<dbReference type="Pfam" id="PF03453">
    <property type="entry name" value="MoeA_N"/>
    <property type="match status" value="1"/>
</dbReference>
<proteinExistence type="inferred from homology"/>
<evidence type="ECO:0000256" key="4">
    <source>
        <dbReference type="ARBA" id="ARBA00010763"/>
    </source>
</evidence>
<dbReference type="Gene3D" id="2.40.340.10">
    <property type="entry name" value="MoeA, C-terminal, domain IV"/>
    <property type="match status" value="1"/>
</dbReference>
<dbReference type="GO" id="GO:0046872">
    <property type="term" value="F:metal ion binding"/>
    <property type="evidence" value="ECO:0007669"/>
    <property type="project" value="UniProtKB-UniRule"/>
</dbReference>
<evidence type="ECO:0000313" key="14">
    <source>
        <dbReference type="Proteomes" id="UP000515297"/>
    </source>
</evidence>
<name>A0A7G6VRJ6_9SPHN</name>
<dbReference type="Pfam" id="PF03454">
    <property type="entry name" value="MoeA_C"/>
    <property type="match status" value="1"/>
</dbReference>
<dbReference type="InterPro" id="IPR038987">
    <property type="entry name" value="MoeA-like"/>
</dbReference>
<keyword evidence="6 11" id="KW-0808">Transferase</keyword>
<dbReference type="PANTHER" id="PTHR10192:SF5">
    <property type="entry name" value="GEPHYRIN"/>
    <property type="match status" value="1"/>
</dbReference>
<dbReference type="PROSITE" id="PS01079">
    <property type="entry name" value="MOCF_BIOSYNTHESIS_2"/>
    <property type="match status" value="1"/>
</dbReference>
<dbReference type="SUPFAM" id="SSF63882">
    <property type="entry name" value="MoeA N-terminal region -like"/>
    <property type="match status" value="1"/>
</dbReference>
<evidence type="ECO:0000256" key="10">
    <source>
        <dbReference type="ARBA" id="ARBA00047317"/>
    </source>
</evidence>
<keyword evidence="7 11" id="KW-0479">Metal-binding</keyword>
<comment type="pathway">
    <text evidence="3 11">Cofactor biosynthesis; molybdopterin biosynthesis.</text>
</comment>
<dbReference type="InterPro" id="IPR001453">
    <property type="entry name" value="MoaB/Mog_dom"/>
</dbReference>
<evidence type="ECO:0000256" key="9">
    <source>
        <dbReference type="ARBA" id="ARBA00023150"/>
    </source>
</evidence>
<feature type="domain" description="MoaB/Mog" evidence="12">
    <location>
        <begin position="179"/>
        <end position="316"/>
    </location>
</feature>
<comment type="catalytic activity">
    <reaction evidence="10">
        <text>adenylyl-molybdopterin + molybdate = Mo-molybdopterin + AMP + H(+)</text>
        <dbReference type="Rhea" id="RHEA:35047"/>
        <dbReference type="ChEBI" id="CHEBI:15378"/>
        <dbReference type="ChEBI" id="CHEBI:36264"/>
        <dbReference type="ChEBI" id="CHEBI:62727"/>
        <dbReference type="ChEBI" id="CHEBI:71302"/>
        <dbReference type="ChEBI" id="CHEBI:456215"/>
        <dbReference type="EC" id="2.10.1.1"/>
    </reaction>
</comment>
<comment type="cofactor">
    <cofactor evidence="1 11">
        <name>Mg(2+)</name>
        <dbReference type="ChEBI" id="CHEBI:18420"/>
    </cofactor>
</comment>
<dbReference type="Pfam" id="PF00994">
    <property type="entry name" value="MoCF_biosynth"/>
    <property type="match status" value="1"/>
</dbReference>
<comment type="function">
    <text evidence="2 11">Catalyzes the insertion of molybdate into adenylated molybdopterin with the concomitant release of AMP.</text>
</comment>
<dbReference type="UniPathway" id="UPA00344"/>
<organism evidence="13 14">
    <name type="scientific">Croceicoccus marinus</name>
    <dbReference type="NCBI Taxonomy" id="450378"/>
    <lineage>
        <taxon>Bacteria</taxon>
        <taxon>Pseudomonadati</taxon>
        <taxon>Pseudomonadota</taxon>
        <taxon>Alphaproteobacteria</taxon>
        <taxon>Sphingomonadales</taxon>
        <taxon>Erythrobacteraceae</taxon>
        <taxon>Croceicoccus</taxon>
    </lineage>
</organism>
<evidence type="ECO:0000256" key="3">
    <source>
        <dbReference type="ARBA" id="ARBA00005046"/>
    </source>
</evidence>
<dbReference type="RefSeq" id="WP_185883648.1">
    <property type="nucleotide sequence ID" value="NZ_CP060052.1"/>
</dbReference>
<comment type="similarity">
    <text evidence="4 11">Belongs to the MoeA family.</text>
</comment>
<accession>A0A7G6VRJ6</accession>
<evidence type="ECO:0000256" key="8">
    <source>
        <dbReference type="ARBA" id="ARBA00022842"/>
    </source>
</evidence>
<keyword evidence="5 11" id="KW-0500">Molybdenum</keyword>
<keyword evidence="9 11" id="KW-0501">Molybdenum cofactor biosynthesis</keyword>
<dbReference type="SMART" id="SM00852">
    <property type="entry name" value="MoCF_biosynth"/>
    <property type="match status" value="1"/>
</dbReference>
<dbReference type="InterPro" id="IPR005110">
    <property type="entry name" value="MoeA_linker/N"/>
</dbReference>
<dbReference type="Gene3D" id="3.40.980.10">
    <property type="entry name" value="MoaB/Mog-like domain"/>
    <property type="match status" value="1"/>
</dbReference>
<dbReference type="InterPro" id="IPR036135">
    <property type="entry name" value="MoeA_linker/N_sf"/>
</dbReference>
<dbReference type="InterPro" id="IPR005111">
    <property type="entry name" value="MoeA_C_domain_IV"/>
</dbReference>
<dbReference type="Gene3D" id="3.90.105.10">
    <property type="entry name" value="Molybdopterin biosynthesis moea protein, domain 2"/>
    <property type="match status" value="1"/>
</dbReference>
<dbReference type="AlphaFoldDB" id="A0A7G6VRJ6"/>
<evidence type="ECO:0000256" key="7">
    <source>
        <dbReference type="ARBA" id="ARBA00022723"/>
    </source>
</evidence>
<dbReference type="GO" id="GO:0006777">
    <property type="term" value="P:Mo-molybdopterin cofactor biosynthetic process"/>
    <property type="evidence" value="ECO:0007669"/>
    <property type="project" value="UniProtKB-UniRule"/>
</dbReference>
<evidence type="ECO:0000256" key="2">
    <source>
        <dbReference type="ARBA" id="ARBA00002901"/>
    </source>
</evidence>
<evidence type="ECO:0000256" key="1">
    <source>
        <dbReference type="ARBA" id="ARBA00001946"/>
    </source>
</evidence>
<evidence type="ECO:0000259" key="12">
    <source>
        <dbReference type="SMART" id="SM00852"/>
    </source>
</evidence>
<dbReference type="InterPro" id="IPR008284">
    <property type="entry name" value="MoCF_biosynth_CS"/>
</dbReference>
<dbReference type="SUPFAM" id="SSF53218">
    <property type="entry name" value="Molybdenum cofactor biosynthesis proteins"/>
    <property type="match status" value="1"/>
</dbReference>
<evidence type="ECO:0000256" key="11">
    <source>
        <dbReference type="RuleBase" id="RU365090"/>
    </source>
</evidence>